<keyword evidence="3" id="KW-1185">Reference proteome</keyword>
<feature type="region of interest" description="Disordered" evidence="1">
    <location>
        <begin position="1"/>
        <end position="95"/>
    </location>
</feature>
<dbReference type="EMBL" id="CAJSLV010000057">
    <property type="protein sequence ID" value="CAG6394648.1"/>
    <property type="molecule type" value="Genomic_DNA"/>
</dbReference>
<feature type="compositionally biased region" description="Gly residues" evidence="1">
    <location>
        <begin position="82"/>
        <end position="95"/>
    </location>
</feature>
<evidence type="ECO:0000256" key="1">
    <source>
        <dbReference type="SAM" id="MobiDB-lite"/>
    </source>
</evidence>
<dbReference type="Proteomes" id="UP001152519">
    <property type="component" value="Unassembled WGS sequence"/>
</dbReference>
<reference evidence="2" key="1">
    <citation type="submission" date="2021-05" db="EMBL/GenBank/DDBJ databases">
        <authorList>
            <person name="Arsene-Ploetze F."/>
        </authorList>
    </citation>
    <scope>NUCLEOTIDE SEQUENCE</scope>
    <source>
        <strain evidence="2">DSM 42138</strain>
    </source>
</reference>
<proteinExistence type="predicted"/>
<organism evidence="2 3">
    <name type="scientific">Actinacidiphila cocklensis</name>
    <dbReference type="NCBI Taxonomy" id="887465"/>
    <lineage>
        <taxon>Bacteria</taxon>
        <taxon>Bacillati</taxon>
        <taxon>Actinomycetota</taxon>
        <taxon>Actinomycetes</taxon>
        <taxon>Kitasatosporales</taxon>
        <taxon>Streptomycetaceae</taxon>
        <taxon>Actinacidiphila</taxon>
    </lineage>
</organism>
<dbReference type="AlphaFoldDB" id="A0A9W4DR04"/>
<sequence length="95" mass="9510">MVVAMSLSPAVRRRKADHRRALACGTGTSATRSTGPGQRSNAAGPPGLILGEHGQRTAKDRSTARGGGPGGPRLRRRAGRTAGRGGTGGAGVNTP</sequence>
<feature type="compositionally biased region" description="Basic and acidic residues" evidence="1">
    <location>
        <begin position="53"/>
        <end position="63"/>
    </location>
</feature>
<comment type="caution">
    <text evidence="2">The sequence shown here is derived from an EMBL/GenBank/DDBJ whole genome shotgun (WGS) entry which is preliminary data.</text>
</comment>
<protein>
    <submittedName>
        <fullName evidence="2">Uncharacterized protein</fullName>
    </submittedName>
</protein>
<accession>A0A9W4DR04</accession>
<feature type="compositionally biased region" description="Polar residues" evidence="1">
    <location>
        <begin position="26"/>
        <end position="41"/>
    </location>
</feature>
<evidence type="ECO:0000313" key="2">
    <source>
        <dbReference type="EMBL" id="CAG6394648.1"/>
    </source>
</evidence>
<name>A0A9W4DR04_9ACTN</name>
<evidence type="ECO:0000313" key="3">
    <source>
        <dbReference type="Proteomes" id="UP001152519"/>
    </source>
</evidence>
<gene>
    <name evidence="2" type="ORF">SCOCK_280101</name>
</gene>